<evidence type="ECO:0000313" key="4">
    <source>
        <dbReference type="Proteomes" id="UP000005824"/>
    </source>
</evidence>
<feature type="transmembrane region" description="Helical" evidence="2">
    <location>
        <begin position="201"/>
        <end position="220"/>
    </location>
</feature>
<feature type="transmembrane region" description="Helical" evidence="2">
    <location>
        <begin position="169"/>
        <end position="189"/>
    </location>
</feature>
<feature type="transmembrane region" description="Helical" evidence="2">
    <location>
        <begin position="396"/>
        <end position="417"/>
    </location>
</feature>
<comment type="caution">
    <text evidence="3">The sequence shown here is derived from an EMBL/GenBank/DDBJ whole genome shotgun (WGS) entry which is preliminary data.</text>
</comment>
<keyword evidence="4" id="KW-1185">Reference proteome</keyword>
<evidence type="ECO:0008006" key="5">
    <source>
        <dbReference type="Google" id="ProtNLM"/>
    </source>
</evidence>
<dbReference type="STRING" id="497964.CfE428DRAFT_5420"/>
<accession>B4D930</accession>
<keyword evidence="2" id="KW-0472">Membrane</keyword>
<reference evidence="3 4" key="1">
    <citation type="journal article" date="2011" name="J. Bacteriol.">
        <title>Genome sequence of Chthoniobacter flavus Ellin428, an aerobic heterotrophic soil bacterium.</title>
        <authorList>
            <person name="Kant R."/>
            <person name="van Passel M.W."/>
            <person name="Palva A."/>
            <person name="Lucas S."/>
            <person name="Lapidus A."/>
            <person name="Glavina Del Rio T."/>
            <person name="Dalin E."/>
            <person name="Tice H."/>
            <person name="Bruce D."/>
            <person name="Goodwin L."/>
            <person name="Pitluck S."/>
            <person name="Larimer F.W."/>
            <person name="Land M.L."/>
            <person name="Hauser L."/>
            <person name="Sangwan P."/>
            <person name="de Vos W.M."/>
            <person name="Janssen P.H."/>
            <person name="Smidt H."/>
        </authorList>
    </citation>
    <scope>NUCLEOTIDE SEQUENCE [LARGE SCALE GENOMIC DNA]</scope>
    <source>
        <strain evidence="3 4">Ellin428</strain>
    </source>
</reference>
<gene>
    <name evidence="3" type="ORF">CfE428DRAFT_5420</name>
</gene>
<evidence type="ECO:0000313" key="3">
    <source>
        <dbReference type="EMBL" id="EDY17075.1"/>
    </source>
</evidence>
<feature type="transmembrane region" description="Helical" evidence="2">
    <location>
        <begin position="255"/>
        <end position="283"/>
    </location>
</feature>
<dbReference type="Proteomes" id="UP000005824">
    <property type="component" value="Unassembled WGS sequence"/>
</dbReference>
<keyword evidence="2" id="KW-0812">Transmembrane</keyword>
<evidence type="ECO:0000256" key="1">
    <source>
        <dbReference type="SAM" id="MobiDB-lite"/>
    </source>
</evidence>
<dbReference type="EMBL" id="ABVL01000024">
    <property type="protein sequence ID" value="EDY17075.1"/>
    <property type="molecule type" value="Genomic_DNA"/>
</dbReference>
<evidence type="ECO:0000256" key="2">
    <source>
        <dbReference type="SAM" id="Phobius"/>
    </source>
</evidence>
<keyword evidence="2" id="KW-1133">Transmembrane helix</keyword>
<feature type="transmembrane region" description="Helical" evidence="2">
    <location>
        <begin position="423"/>
        <end position="442"/>
    </location>
</feature>
<feature type="region of interest" description="Disordered" evidence="1">
    <location>
        <begin position="522"/>
        <end position="544"/>
    </location>
</feature>
<feature type="transmembrane region" description="Helical" evidence="2">
    <location>
        <begin position="366"/>
        <end position="384"/>
    </location>
</feature>
<dbReference type="AlphaFoldDB" id="B4D930"/>
<proteinExistence type="predicted"/>
<dbReference type="InParanoid" id="B4D930"/>
<feature type="transmembrane region" description="Helical" evidence="2">
    <location>
        <begin position="608"/>
        <end position="627"/>
    </location>
</feature>
<dbReference type="RefSeq" id="WP_006982741.1">
    <property type="nucleotide sequence ID" value="NZ_ABVL01000024.1"/>
</dbReference>
<organism evidence="3 4">
    <name type="scientific">Chthoniobacter flavus Ellin428</name>
    <dbReference type="NCBI Taxonomy" id="497964"/>
    <lineage>
        <taxon>Bacteria</taxon>
        <taxon>Pseudomonadati</taxon>
        <taxon>Verrucomicrobiota</taxon>
        <taxon>Spartobacteria</taxon>
        <taxon>Chthoniobacterales</taxon>
        <taxon>Chthoniobacteraceae</taxon>
        <taxon>Chthoniobacter</taxon>
    </lineage>
</organism>
<feature type="transmembrane region" description="Helical" evidence="2">
    <location>
        <begin position="336"/>
        <end position="354"/>
    </location>
</feature>
<protein>
    <recommendedName>
        <fullName evidence="5">Glycosyltransferase RgtA/B/C/D-like domain-containing protein</fullName>
    </recommendedName>
</protein>
<feature type="transmembrane region" description="Helical" evidence="2">
    <location>
        <begin position="7"/>
        <end position="24"/>
    </location>
</feature>
<sequence length="641" mass="71573">MAPLRCFEWLLFSACFFAFAWFHQGGGWNQNSRFAEVRAVVEEGRFAIDDFLVYKVDPKDSSGRRFVRLPLNHAEYKWQGEVCALSWVDMAYSLYPVNEDSRTPDAKNVPMIEECSSGDIGYVPSTGQFHPNKPPGTTFLAVPAYWLIYHFEKWRGLNPDDWWTLTVNAWLTSAFSVGLVSALGCVVFFRLAREMADGKSLPALLATLAFAFGTTFFPFGTLLFDHDLTAIFLLISFSCLWRVRHMERPTPWRVIVAGICAGIAVVTNYVAFGAGVILGIYALLGTCSTREKVAWNWRAAIWYIVGVIPPAIALCAYDQVNFGSPFRFANDFQNPLFADTSAFLGMFYMPNPYVAGLLTVSPYRGIFFLAPVTIMSLYGLFVWLREKTLVAEARLCLAIFGFFFIVNVCFNGYHGGFAAGPRYLVPGLPFLGLPLVVAFLRWRWVTAALALISITQQTLLTATDAQNSLAVGGHARVDDAHRKDDFFCQIVGEYAWPLFAYGRAWPVLNQLIAARLDNEDRQMQEDKIPEAERKQHLAEEEKDMRDSIARGDSSPFILGAIRGPVSVNPIGTYDGLLTFSYFPAGSVQTNWNSFNVGEFFFPQSRLSLLPLFVISGGLAGLLIVLASRRDRFSALVSNPSA</sequence>
<name>B4D930_9BACT</name>
<dbReference type="eggNOG" id="ENOG5031S4C">
    <property type="taxonomic scope" value="Bacteria"/>
</dbReference>
<feature type="transmembrane region" description="Helical" evidence="2">
    <location>
        <begin position="295"/>
        <end position="316"/>
    </location>
</feature>